<dbReference type="EMBL" id="CAJVPP010019401">
    <property type="protein sequence ID" value="CAG8737917.1"/>
    <property type="molecule type" value="Genomic_DNA"/>
</dbReference>
<proteinExistence type="predicted"/>
<protein>
    <submittedName>
        <fullName evidence="1">15787_t:CDS:1</fullName>
    </submittedName>
</protein>
<evidence type="ECO:0000313" key="2">
    <source>
        <dbReference type="Proteomes" id="UP000789375"/>
    </source>
</evidence>
<name>A0A9N9IJA3_FUNMO</name>
<dbReference type="Proteomes" id="UP000789375">
    <property type="component" value="Unassembled WGS sequence"/>
</dbReference>
<accession>A0A9N9IJA3</accession>
<feature type="non-terminal residue" evidence="1">
    <location>
        <position position="149"/>
    </location>
</feature>
<keyword evidence="2" id="KW-1185">Reference proteome</keyword>
<gene>
    <name evidence="1" type="ORF">FMOSSE_LOCUS15991</name>
</gene>
<evidence type="ECO:0000313" key="1">
    <source>
        <dbReference type="EMBL" id="CAG8737917.1"/>
    </source>
</evidence>
<reference evidence="1" key="1">
    <citation type="submission" date="2021-06" db="EMBL/GenBank/DDBJ databases">
        <authorList>
            <person name="Kallberg Y."/>
            <person name="Tangrot J."/>
            <person name="Rosling A."/>
        </authorList>
    </citation>
    <scope>NUCLEOTIDE SEQUENCE</scope>
    <source>
        <strain evidence="1">87-6 pot B 2015</strain>
    </source>
</reference>
<sequence>QHETAVVTALPTTSSATFPATCSAITFPTSSFTISPTVSPAIFPAKSPVALAIKFDFGLCFACGLRLEFSEEYALNLDKFIDRFKKNSKYPIENYNLAKMATAYKEYIYFERQGYGGNYSAQWGFQIIYHPWRYTIKSLQDPEKYLKIQ</sequence>
<comment type="caution">
    <text evidence="1">The sequence shown here is derived from an EMBL/GenBank/DDBJ whole genome shotgun (WGS) entry which is preliminary data.</text>
</comment>
<dbReference type="AlphaFoldDB" id="A0A9N9IJA3"/>
<organism evidence="1 2">
    <name type="scientific">Funneliformis mosseae</name>
    <name type="common">Endomycorrhizal fungus</name>
    <name type="synonym">Glomus mosseae</name>
    <dbReference type="NCBI Taxonomy" id="27381"/>
    <lineage>
        <taxon>Eukaryota</taxon>
        <taxon>Fungi</taxon>
        <taxon>Fungi incertae sedis</taxon>
        <taxon>Mucoromycota</taxon>
        <taxon>Glomeromycotina</taxon>
        <taxon>Glomeromycetes</taxon>
        <taxon>Glomerales</taxon>
        <taxon>Glomeraceae</taxon>
        <taxon>Funneliformis</taxon>
    </lineage>
</organism>